<comment type="similarity">
    <text evidence="2 6">Belongs to the glycosyltransferase 92 family.</text>
</comment>
<proteinExistence type="inferred from homology"/>
<dbReference type="Proteomes" id="UP000504635">
    <property type="component" value="Unplaced"/>
</dbReference>
<dbReference type="InterPro" id="IPR008166">
    <property type="entry name" value="Glyco_transf_92"/>
</dbReference>
<evidence type="ECO:0000256" key="3">
    <source>
        <dbReference type="ARBA" id="ARBA00022676"/>
    </source>
</evidence>
<evidence type="ECO:0000313" key="7">
    <source>
        <dbReference type="Proteomes" id="UP000504635"/>
    </source>
</evidence>
<dbReference type="GeneID" id="115876904"/>
<evidence type="ECO:0000256" key="6">
    <source>
        <dbReference type="RuleBase" id="RU366017"/>
    </source>
</evidence>
<evidence type="ECO:0000256" key="1">
    <source>
        <dbReference type="ARBA" id="ARBA00004370"/>
    </source>
</evidence>
<dbReference type="EC" id="2.4.1.-" evidence="6"/>
<dbReference type="InParanoid" id="A0A6J2XCY1"/>
<dbReference type="AlphaFoldDB" id="A0A6J2XCY1"/>
<evidence type="ECO:0000256" key="5">
    <source>
        <dbReference type="ARBA" id="ARBA00023136"/>
    </source>
</evidence>
<keyword evidence="3 6" id="KW-0328">Glycosyltransferase</keyword>
<protein>
    <recommendedName>
        <fullName evidence="6">Glycosyltransferase family 92 protein</fullName>
        <ecNumber evidence="6">2.4.1.-</ecNumber>
    </recommendedName>
</protein>
<dbReference type="OrthoDB" id="6433308at2759"/>
<evidence type="ECO:0000256" key="2">
    <source>
        <dbReference type="ARBA" id="ARBA00007647"/>
    </source>
</evidence>
<keyword evidence="5" id="KW-0472">Membrane</keyword>
<dbReference type="Pfam" id="PF01697">
    <property type="entry name" value="Glyco_transf_92"/>
    <property type="match status" value="1"/>
</dbReference>
<keyword evidence="7" id="KW-1185">Reference proteome</keyword>
<dbReference type="GO" id="GO:0016020">
    <property type="term" value="C:membrane"/>
    <property type="evidence" value="ECO:0007669"/>
    <property type="project" value="UniProtKB-SubCell"/>
</dbReference>
<dbReference type="KEGG" id="soy:115876904"/>
<dbReference type="GO" id="GO:0016757">
    <property type="term" value="F:glycosyltransferase activity"/>
    <property type="evidence" value="ECO:0007669"/>
    <property type="project" value="UniProtKB-UniRule"/>
</dbReference>
<sequence length="385" mass="44785">MKKYQRLLLIIISIVSLGLFLAYRHQYNRLHHVLEVFNFFGTPCNISELQNSERVQLEYDWGPLSIWQEVDSRWYIYNAFLVKENIINGITLKENTKTFPNMCYILYENEGKFKTGKLSVQKLFENNNSNMVAFMYSCKLSMTSKEPYLVAFKVQSEYRYNSVLVTNSLTSKQSLNMTICVAVRKFTKKALFEFLSFHKLNGADSFLIYLEQNIPYGLIKLLRNFANPLNLLITFLNWNVPSSISENLSSALMEKDCQMRTKTHSKFSIFLHLNEYMLPLSPGIIQNSSADILAIKTFCLNHINKNRPIILSNFEAVDNVKFNETRKIYKNTQNQSSVCATHFCTIFRYKKCPKNVKTRTDTSMKAFSEDLTKSTLIQLLMNDDV</sequence>
<name>A0A6J2XCY1_SITOR</name>
<keyword evidence="4 6" id="KW-0808">Transferase</keyword>
<gene>
    <name evidence="8" type="primary">LOC115876904</name>
</gene>
<comment type="subcellular location">
    <subcellularLocation>
        <location evidence="1">Membrane</location>
    </subcellularLocation>
</comment>
<reference evidence="8" key="1">
    <citation type="submission" date="2025-08" db="UniProtKB">
        <authorList>
            <consortium name="RefSeq"/>
        </authorList>
    </citation>
    <scope>IDENTIFICATION</scope>
    <source>
        <tissue evidence="8">Gonads</tissue>
    </source>
</reference>
<evidence type="ECO:0000313" key="8">
    <source>
        <dbReference type="RefSeq" id="XP_030748810.1"/>
    </source>
</evidence>
<evidence type="ECO:0000256" key="4">
    <source>
        <dbReference type="ARBA" id="ARBA00022679"/>
    </source>
</evidence>
<organism evidence="7 8">
    <name type="scientific">Sitophilus oryzae</name>
    <name type="common">Rice weevil</name>
    <name type="synonym">Curculio oryzae</name>
    <dbReference type="NCBI Taxonomy" id="7048"/>
    <lineage>
        <taxon>Eukaryota</taxon>
        <taxon>Metazoa</taxon>
        <taxon>Ecdysozoa</taxon>
        <taxon>Arthropoda</taxon>
        <taxon>Hexapoda</taxon>
        <taxon>Insecta</taxon>
        <taxon>Pterygota</taxon>
        <taxon>Neoptera</taxon>
        <taxon>Endopterygota</taxon>
        <taxon>Coleoptera</taxon>
        <taxon>Polyphaga</taxon>
        <taxon>Cucujiformia</taxon>
        <taxon>Curculionidae</taxon>
        <taxon>Dryophthorinae</taxon>
        <taxon>Sitophilus</taxon>
    </lineage>
</organism>
<dbReference type="RefSeq" id="XP_030748810.1">
    <property type="nucleotide sequence ID" value="XM_030892950.1"/>
</dbReference>
<accession>A0A6J2XCY1</accession>